<sequence length="719" mass="83724">MACVDLNSAVCDAFSVPHDTKFNFTLKKCINDVETLVLDITNNDKTQNQYLAVPGADILEENFNHKVENNLVIHPIFTFRHTDNKNYTVFDMEKLKSHVAVEKNNYEHLNIILKSLAEYQAHALSTQSKPLKKVTVDLEELFARITLLLEKFKDIDRSELDGIKTRLQACLNKFLDSDLVVRSVGCPSGKNVFLDLRKRQAVFLNKSKECLVPPVYDALLYILAFTDENFRQLIFFKLLGIYFDSLVSSLEQLTNISSSKITQAYRATTVRILLPIVKFQIATTSDLAEELASNILRFLKYSFINQEDIYEILENRLNSKAYELIDYEMINLNKKTGHLGQYFDLKIKFAIDGDITDLTLFAKVLVPLTEFLSEAVEEVGENEDFFYTTLIPLYREHGLERLLSFAPRCYLSRPKWMLVLDNTNDQGFETIQLNKNLNNDGLRAILSNLAKFVAATLIVEENLSRAEGKPVRIDDLYPEQFIERMFIDDKDNKFAKLISNTKVALLYLIELIPEVTDTFNLSQEEIRRTVDEMFQIMYTKILKSPKFRNAIIHGDMHLGNMMFQHNKEGLITESILVDFQGMRYIPPAFEVLHFINANSTRNTRLKYKDQLIEEYYENVARYLAEFGHDPEEVFPRESFSESLKYLRSAGLIMELFYGYLMKMDPEKREEVFLDQEKFTYYCIENIKALIDYVWEDDNYRTNMQDIVQDILEYITDQNQ</sequence>
<organism evidence="2 3">
    <name type="scientific">Sitophilus oryzae</name>
    <name type="common">Rice weevil</name>
    <name type="synonym">Curculio oryzae</name>
    <dbReference type="NCBI Taxonomy" id="7048"/>
    <lineage>
        <taxon>Eukaryota</taxon>
        <taxon>Metazoa</taxon>
        <taxon>Ecdysozoa</taxon>
        <taxon>Arthropoda</taxon>
        <taxon>Hexapoda</taxon>
        <taxon>Insecta</taxon>
        <taxon>Pterygota</taxon>
        <taxon>Neoptera</taxon>
        <taxon>Endopterygota</taxon>
        <taxon>Coleoptera</taxon>
        <taxon>Polyphaga</taxon>
        <taxon>Cucujiformia</taxon>
        <taxon>Curculionidae</taxon>
        <taxon>Dryophthorinae</taxon>
        <taxon>Sitophilus</taxon>
    </lineage>
</organism>
<accession>A0A6J2YYR7</accession>
<dbReference type="RefSeq" id="XP_030767975.1">
    <property type="nucleotide sequence ID" value="XM_030912115.1"/>
</dbReference>
<dbReference type="OrthoDB" id="190089at2759"/>
<dbReference type="AlphaFoldDB" id="A0A6J2YYR7"/>
<evidence type="ECO:0000259" key="1">
    <source>
        <dbReference type="SMART" id="SM00587"/>
    </source>
</evidence>
<dbReference type="Proteomes" id="UP000504635">
    <property type="component" value="Unplaced"/>
</dbReference>
<dbReference type="KEGG" id="soy:115891603"/>
<evidence type="ECO:0000313" key="2">
    <source>
        <dbReference type="Proteomes" id="UP000504635"/>
    </source>
</evidence>
<feature type="domain" description="CHK kinase-like" evidence="1">
    <location>
        <begin position="418"/>
        <end position="625"/>
    </location>
</feature>
<keyword evidence="2" id="KW-1185">Reference proteome</keyword>
<dbReference type="PANTHER" id="PTHR11012:SF48">
    <property type="entry name" value="CHK KINASE-LIKE DOMAIN-CONTAINING PROTEIN-RELATED"/>
    <property type="match status" value="1"/>
</dbReference>
<dbReference type="InterPro" id="IPR015897">
    <property type="entry name" value="CHK_kinase-like"/>
</dbReference>
<proteinExistence type="predicted"/>
<dbReference type="InterPro" id="IPR011009">
    <property type="entry name" value="Kinase-like_dom_sf"/>
</dbReference>
<evidence type="ECO:0000313" key="3">
    <source>
        <dbReference type="RefSeq" id="XP_030767975.1"/>
    </source>
</evidence>
<dbReference type="PANTHER" id="PTHR11012">
    <property type="entry name" value="PROTEIN KINASE-LIKE DOMAIN-CONTAINING"/>
    <property type="match status" value="1"/>
</dbReference>
<dbReference type="InterPro" id="IPR004119">
    <property type="entry name" value="EcKL"/>
</dbReference>
<reference evidence="3" key="1">
    <citation type="submission" date="2025-08" db="UniProtKB">
        <authorList>
            <consortium name="RefSeq"/>
        </authorList>
    </citation>
    <scope>IDENTIFICATION</scope>
    <source>
        <tissue evidence="3">Gonads</tissue>
    </source>
</reference>
<dbReference type="SUPFAM" id="SSF56112">
    <property type="entry name" value="Protein kinase-like (PK-like)"/>
    <property type="match status" value="1"/>
</dbReference>
<dbReference type="Gene3D" id="3.90.1200.10">
    <property type="match status" value="1"/>
</dbReference>
<dbReference type="Pfam" id="PF02958">
    <property type="entry name" value="EcKL"/>
    <property type="match status" value="1"/>
</dbReference>
<dbReference type="SMART" id="SM00587">
    <property type="entry name" value="CHK"/>
    <property type="match status" value="1"/>
</dbReference>
<gene>
    <name evidence="3" type="primary">LOC115891603</name>
</gene>
<protein>
    <submittedName>
        <fullName evidence="3">Uncharacterized protein LOC115891603</fullName>
    </submittedName>
</protein>
<dbReference type="GeneID" id="115891603"/>
<dbReference type="InParanoid" id="A0A6J2YYR7"/>
<name>A0A6J2YYR7_SITOR</name>